<name>A0A1X1VX20_MYCGO</name>
<dbReference type="Proteomes" id="UP000193928">
    <property type="component" value="Unassembled WGS sequence"/>
</dbReference>
<dbReference type="Pfam" id="PF17853">
    <property type="entry name" value="GGDEF_2"/>
    <property type="match status" value="1"/>
</dbReference>
<evidence type="ECO:0000256" key="1">
    <source>
        <dbReference type="ARBA" id="ARBA00006754"/>
    </source>
</evidence>
<protein>
    <recommendedName>
        <fullName evidence="6">PucR family transcriptional regulator</fullName>
    </recommendedName>
</protein>
<organism evidence="4 5">
    <name type="scientific">Mycobacterium gordonae</name>
    <dbReference type="NCBI Taxonomy" id="1778"/>
    <lineage>
        <taxon>Bacteria</taxon>
        <taxon>Bacillati</taxon>
        <taxon>Actinomycetota</taxon>
        <taxon>Actinomycetes</taxon>
        <taxon>Mycobacteriales</taxon>
        <taxon>Mycobacteriaceae</taxon>
        <taxon>Mycobacterium</taxon>
    </lineage>
</organism>
<feature type="domain" description="CdaR GGDEF-like" evidence="3">
    <location>
        <begin position="189"/>
        <end position="294"/>
    </location>
</feature>
<dbReference type="InterPro" id="IPR042070">
    <property type="entry name" value="PucR_C-HTH_sf"/>
</dbReference>
<dbReference type="SUPFAM" id="SSF88659">
    <property type="entry name" value="Sigma3 and sigma4 domains of RNA polymerase sigma factors"/>
    <property type="match status" value="1"/>
</dbReference>
<accession>A0A1X1VX20</accession>
<dbReference type="Gene3D" id="1.10.10.2840">
    <property type="entry name" value="PucR C-terminal helix-turn-helix domain"/>
    <property type="match status" value="1"/>
</dbReference>
<dbReference type="InterPro" id="IPR051448">
    <property type="entry name" value="CdaR-like_regulators"/>
</dbReference>
<evidence type="ECO:0000259" key="3">
    <source>
        <dbReference type="Pfam" id="PF17853"/>
    </source>
</evidence>
<dbReference type="RefSeq" id="WP_069434480.1">
    <property type="nucleotide sequence ID" value="NZ_JACKSU010000029.1"/>
</dbReference>
<dbReference type="OrthoDB" id="3663486at2"/>
<gene>
    <name evidence="4" type="ORF">AWC08_01325</name>
</gene>
<comment type="similarity">
    <text evidence="1">Belongs to the CdaR family.</text>
</comment>
<evidence type="ECO:0000313" key="4">
    <source>
        <dbReference type="EMBL" id="ORV74036.1"/>
    </source>
</evidence>
<dbReference type="InterPro" id="IPR025736">
    <property type="entry name" value="PucR_C-HTH_dom"/>
</dbReference>
<evidence type="ECO:0008006" key="6">
    <source>
        <dbReference type="Google" id="ProtNLM"/>
    </source>
</evidence>
<dbReference type="AlphaFoldDB" id="A0A1X1VX20"/>
<dbReference type="EMBL" id="LQOY01000197">
    <property type="protein sequence ID" value="ORV74036.1"/>
    <property type="molecule type" value="Genomic_DNA"/>
</dbReference>
<evidence type="ECO:0000313" key="5">
    <source>
        <dbReference type="Proteomes" id="UP000193928"/>
    </source>
</evidence>
<dbReference type="InterPro" id="IPR013324">
    <property type="entry name" value="RNA_pol_sigma_r3/r4-like"/>
</dbReference>
<comment type="caution">
    <text evidence="4">The sequence shown here is derived from an EMBL/GenBank/DDBJ whole genome shotgun (WGS) entry which is preliminary data.</text>
</comment>
<keyword evidence="5" id="KW-1185">Reference proteome</keyword>
<feature type="domain" description="PucR C-terminal helix-turn-helix" evidence="2">
    <location>
        <begin position="346"/>
        <end position="402"/>
    </location>
</feature>
<sequence>MAQDSVRITPEDAAAVAAKVDVTDLAERIGLRAVQVIAELRDTEDRDLEQLTVEAAMSNVYAVLRGFAAAESADSAQAPEPTLNWVSTLAQRGIAVAAIPRCYVIGLGLCDAALREAVYHLGVSEKAKWQLTNAASEYLFRYCEKVSGDLVDHYARERELWVRGADSLRAELVTAIVSGRPVDPHVSSAALEYNLDRPHVAVVVWSDPHSPDKPPLQALKRAAAEVARHLKGIELLVVPGGASMVWAWTSGPVVTDLLPEGMHVDMPLMAAVGGVGHGLDGFVQSHRQARDGRRMSGVFSLPPGTVTVHRDVALDALVTRDLSAAGVFVRAELGELSSDSERNRRLRATLTAYFEEGQSWGRTAERLGVHQNTVMYRVQQAKELLGRPLNERRLELEVALRLAEASRNLSPGALASAGLPDRARPASAL</sequence>
<reference evidence="4 5" key="1">
    <citation type="submission" date="2016-01" db="EMBL/GenBank/DDBJ databases">
        <title>The new phylogeny of the genus Mycobacterium.</title>
        <authorList>
            <person name="Tarcisio F."/>
            <person name="Conor M."/>
            <person name="Antonella G."/>
            <person name="Elisabetta G."/>
            <person name="Giulia F.S."/>
            <person name="Sara T."/>
            <person name="Anna F."/>
            <person name="Clotilde B."/>
            <person name="Roberto B."/>
            <person name="Veronica D.S."/>
            <person name="Fabio R."/>
            <person name="Monica P."/>
            <person name="Olivier J."/>
            <person name="Enrico T."/>
            <person name="Nicola S."/>
        </authorList>
    </citation>
    <scope>NUCLEOTIDE SEQUENCE [LARGE SCALE GENOMIC DNA]</scope>
    <source>
        <strain evidence="4 5">DSM 44160</strain>
    </source>
</reference>
<dbReference type="PANTHER" id="PTHR33744">
    <property type="entry name" value="CARBOHYDRATE DIACID REGULATOR"/>
    <property type="match status" value="1"/>
</dbReference>
<proteinExistence type="inferred from homology"/>
<dbReference type="InterPro" id="IPR041522">
    <property type="entry name" value="CdaR_GGDEF"/>
</dbReference>
<dbReference type="Pfam" id="PF13556">
    <property type="entry name" value="HTH_30"/>
    <property type="match status" value="1"/>
</dbReference>
<dbReference type="PANTHER" id="PTHR33744:SF1">
    <property type="entry name" value="DNA-BINDING TRANSCRIPTIONAL ACTIVATOR ADER"/>
    <property type="match status" value="1"/>
</dbReference>
<evidence type="ECO:0000259" key="2">
    <source>
        <dbReference type="Pfam" id="PF13556"/>
    </source>
</evidence>